<evidence type="ECO:0000256" key="3">
    <source>
        <dbReference type="ARBA" id="ARBA00009400"/>
    </source>
</evidence>
<dbReference type="GO" id="GO:0034213">
    <property type="term" value="P:quinolinate catabolic process"/>
    <property type="evidence" value="ECO:0007669"/>
    <property type="project" value="TreeGrafter"/>
</dbReference>
<dbReference type="InterPro" id="IPR004393">
    <property type="entry name" value="NadC"/>
</dbReference>
<accession>A0A368ZMH1</accession>
<feature type="binding site" evidence="13">
    <location>
        <begin position="264"/>
        <end position="266"/>
    </location>
    <ligand>
        <name>substrate</name>
    </ligand>
</feature>
<evidence type="ECO:0000256" key="13">
    <source>
        <dbReference type="PIRSR" id="PIRSR006250-1"/>
    </source>
</evidence>
<dbReference type="OrthoDB" id="9782546at2"/>
<comment type="caution">
    <text evidence="16">The sequence shown here is derived from an EMBL/GenBank/DDBJ whole genome shotgun (WGS) entry which is preliminary data.</text>
</comment>
<feature type="binding site" evidence="13">
    <location>
        <position position="199"/>
    </location>
    <ligand>
        <name>substrate</name>
    </ligand>
</feature>
<dbReference type="Gene3D" id="3.90.1170.20">
    <property type="entry name" value="Quinolinate phosphoribosyl transferase, N-terminal domain"/>
    <property type="match status" value="1"/>
</dbReference>
<dbReference type="InterPro" id="IPR036068">
    <property type="entry name" value="Nicotinate_pribotase-like_C"/>
</dbReference>
<dbReference type="Gene3D" id="3.20.20.70">
    <property type="entry name" value="Aldolase class I"/>
    <property type="match status" value="1"/>
</dbReference>
<gene>
    <name evidence="16" type="ORF">DFP77_1562</name>
</gene>
<protein>
    <recommendedName>
        <fullName evidence="11">Probable nicotinate-nucleotide pyrophosphorylase [carboxylating]</fullName>
        <ecNumber evidence="5">2.4.2.19</ecNumber>
    </recommendedName>
    <alternativeName>
        <fullName evidence="9">Quinolinate phosphoribosyltransferase [decarboxylating]</fullName>
    </alternativeName>
</protein>
<evidence type="ECO:0000259" key="14">
    <source>
        <dbReference type="Pfam" id="PF01729"/>
    </source>
</evidence>
<comment type="function">
    <text evidence="1">Involved in the catabolism of quinolinic acid (QA).</text>
</comment>
<feature type="binding site" evidence="13">
    <location>
        <position position="170"/>
    </location>
    <ligand>
        <name>substrate</name>
    </ligand>
</feature>
<evidence type="ECO:0000256" key="4">
    <source>
        <dbReference type="ARBA" id="ARBA00011218"/>
    </source>
</evidence>
<dbReference type="RefSeq" id="WP_114413726.1">
    <property type="nucleotide sequence ID" value="NZ_QPJQ01000056.1"/>
</dbReference>
<dbReference type="NCBIfam" id="TIGR00078">
    <property type="entry name" value="nadC"/>
    <property type="match status" value="1"/>
</dbReference>
<keyword evidence="6" id="KW-0662">Pyridine nucleotide biosynthesis</keyword>
<dbReference type="InterPro" id="IPR027277">
    <property type="entry name" value="NadC/ModD"/>
</dbReference>
<dbReference type="CDD" id="cd01572">
    <property type="entry name" value="QPRTase"/>
    <property type="match status" value="1"/>
</dbReference>
<evidence type="ECO:0000256" key="12">
    <source>
        <dbReference type="PIRNR" id="PIRNR006250"/>
    </source>
</evidence>
<feature type="binding site" evidence="13">
    <location>
        <begin position="243"/>
        <end position="245"/>
    </location>
    <ligand>
        <name>substrate</name>
    </ligand>
</feature>
<dbReference type="SUPFAM" id="SSF54675">
    <property type="entry name" value="Nicotinate/Quinolinate PRTase N-terminal domain-like"/>
    <property type="match status" value="1"/>
</dbReference>
<evidence type="ECO:0000256" key="7">
    <source>
        <dbReference type="ARBA" id="ARBA00022676"/>
    </source>
</evidence>
<feature type="binding site" evidence="13">
    <location>
        <begin position="136"/>
        <end position="138"/>
    </location>
    <ligand>
        <name>substrate</name>
    </ligand>
</feature>
<evidence type="ECO:0000256" key="1">
    <source>
        <dbReference type="ARBA" id="ARBA00003237"/>
    </source>
</evidence>
<name>A0A368ZMH1_9GAMM</name>
<comment type="similarity">
    <text evidence="3 12">Belongs to the NadC/ModD family.</text>
</comment>
<feature type="binding site" evidence="13">
    <location>
        <position position="220"/>
    </location>
    <ligand>
        <name>substrate</name>
    </ligand>
</feature>
<evidence type="ECO:0000256" key="6">
    <source>
        <dbReference type="ARBA" id="ARBA00022642"/>
    </source>
</evidence>
<reference evidence="16 17" key="1">
    <citation type="submission" date="2018-07" db="EMBL/GenBank/DDBJ databases">
        <title>Genomic Encyclopedia of Type Strains, Phase III (KMG-III): the genomes of soil and plant-associated and newly described type strains.</title>
        <authorList>
            <person name="Whitman W."/>
        </authorList>
    </citation>
    <scope>NUCLEOTIDE SEQUENCE [LARGE SCALE GENOMIC DNA]</scope>
    <source>
        <strain evidence="16 17">CECT 7731</strain>
    </source>
</reference>
<dbReference type="PANTHER" id="PTHR32179">
    <property type="entry name" value="NICOTINATE-NUCLEOTIDE PYROPHOSPHORYLASE [CARBOXYLATING]"/>
    <property type="match status" value="1"/>
</dbReference>
<evidence type="ECO:0000256" key="2">
    <source>
        <dbReference type="ARBA" id="ARBA00004893"/>
    </source>
</evidence>
<feature type="domain" description="Quinolinate phosphoribosyl transferase N-terminal" evidence="15">
    <location>
        <begin position="34"/>
        <end position="113"/>
    </location>
</feature>
<evidence type="ECO:0000256" key="5">
    <source>
        <dbReference type="ARBA" id="ARBA00011944"/>
    </source>
</evidence>
<evidence type="ECO:0000259" key="15">
    <source>
        <dbReference type="Pfam" id="PF02749"/>
    </source>
</evidence>
<dbReference type="FunFam" id="3.90.1170.20:FF:000001">
    <property type="entry name" value="Nicotinate-nucleotide diphosphorylase (Carboxylating)"/>
    <property type="match status" value="1"/>
</dbReference>
<dbReference type="EC" id="2.4.2.19" evidence="5"/>
<dbReference type="GO" id="GO:0004514">
    <property type="term" value="F:nicotinate-nucleotide diphosphorylase (carboxylating) activity"/>
    <property type="evidence" value="ECO:0007669"/>
    <property type="project" value="UniProtKB-EC"/>
</dbReference>
<dbReference type="GO" id="GO:0005737">
    <property type="term" value="C:cytoplasm"/>
    <property type="evidence" value="ECO:0007669"/>
    <property type="project" value="TreeGrafter"/>
</dbReference>
<keyword evidence="7 12" id="KW-0328">Glycosyltransferase</keyword>
<dbReference type="InterPro" id="IPR022412">
    <property type="entry name" value="Quinolinate_PRibosylTrfase_N"/>
</dbReference>
<comment type="pathway">
    <text evidence="2">Cofactor biosynthesis; NAD(+) biosynthesis; nicotinate D-ribonucleotide from quinolinate: step 1/1.</text>
</comment>
<dbReference type="Pfam" id="PF01729">
    <property type="entry name" value="QRPTase_C"/>
    <property type="match status" value="1"/>
</dbReference>
<dbReference type="Proteomes" id="UP000253506">
    <property type="component" value="Unassembled WGS sequence"/>
</dbReference>
<feature type="binding site" evidence="13">
    <location>
        <position position="160"/>
    </location>
    <ligand>
        <name>substrate</name>
    </ligand>
</feature>
<evidence type="ECO:0000256" key="9">
    <source>
        <dbReference type="ARBA" id="ARBA00033102"/>
    </source>
</evidence>
<dbReference type="SUPFAM" id="SSF51690">
    <property type="entry name" value="Nicotinate/Quinolinate PRTase C-terminal domain-like"/>
    <property type="match status" value="1"/>
</dbReference>
<dbReference type="PIRSF" id="PIRSF006250">
    <property type="entry name" value="NadC_ModD"/>
    <property type="match status" value="1"/>
</dbReference>
<feature type="domain" description="Quinolinate phosphoribosyl transferase C-terminal" evidence="14">
    <location>
        <begin position="115"/>
        <end position="279"/>
    </location>
</feature>
<dbReference type="AlphaFoldDB" id="A0A368ZMH1"/>
<dbReference type="GO" id="GO:0009435">
    <property type="term" value="P:NAD+ biosynthetic process"/>
    <property type="evidence" value="ECO:0007669"/>
    <property type="project" value="UniProtKB-UniPathway"/>
</dbReference>
<comment type="subunit">
    <text evidence="4">Hexamer formed by 3 homodimers.</text>
</comment>
<dbReference type="InterPro" id="IPR002638">
    <property type="entry name" value="Quinolinate_PRibosylTrfase_C"/>
</dbReference>
<evidence type="ECO:0000256" key="8">
    <source>
        <dbReference type="ARBA" id="ARBA00022679"/>
    </source>
</evidence>
<dbReference type="Pfam" id="PF02749">
    <property type="entry name" value="QRPTase_N"/>
    <property type="match status" value="1"/>
</dbReference>
<comment type="catalytic activity">
    <reaction evidence="10">
        <text>nicotinate beta-D-ribonucleotide + CO2 + diphosphate = quinolinate + 5-phospho-alpha-D-ribose 1-diphosphate + 2 H(+)</text>
        <dbReference type="Rhea" id="RHEA:12733"/>
        <dbReference type="ChEBI" id="CHEBI:15378"/>
        <dbReference type="ChEBI" id="CHEBI:16526"/>
        <dbReference type="ChEBI" id="CHEBI:29959"/>
        <dbReference type="ChEBI" id="CHEBI:33019"/>
        <dbReference type="ChEBI" id="CHEBI:57502"/>
        <dbReference type="ChEBI" id="CHEBI:58017"/>
        <dbReference type="EC" id="2.4.2.19"/>
    </reaction>
</comment>
<evidence type="ECO:0000256" key="11">
    <source>
        <dbReference type="ARBA" id="ARBA00069173"/>
    </source>
</evidence>
<dbReference type="PANTHER" id="PTHR32179:SF3">
    <property type="entry name" value="NICOTINATE-NUCLEOTIDE PYROPHOSPHORYLASE [CARBOXYLATING]"/>
    <property type="match status" value="1"/>
</dbReference>
<dbReference type="FunFam" id="3.20.20.70:FF:000030">
    <property type="entry name" value="Nicotinate-nucleotide pyrophosphorylase, carboxylating"/>
    <property type="match status" value="1"/>
</dbReference>
<dbReference type="EMBL" id="QPJQ01000056">
    <property type="protein sequence ID" value="RCW92845.1"/>
    <property type="molecule type" value="Genomic_DNA"/>
</dbReference>
<keyword evidence="8 12" id="KW-0808">Transferase</keyword>
<dbReference type="UniPathway" id="UPA00253">
    <property type="reaction ID" value="UER00331"/>
</dbReference>
<evidence type="ECO:0000313" key="17">
    <source>
        <dbReference type="Proteomes" id="UP000253506"/>
    </source>
</evidence>
<proteinExistence type="inferred from homology"/>
<evidence type="ECO:0000313" key="16">
    <source>
        <dbReference type="EMBL" id="RCW92845.1"/>
    </source>
</evidence>
<feature type="binding site" evidence="13">
    <location>
        <position position="103"/>
    </location>
    <ligand>
        <name>substrate</name>
    </ligand>
</feature>
<organism evidence="16 17">
    <name type="scientific">Marinomonas foliarum</name>
    <dbReference type="NCBI Taxonomy" id="491950"/>
    <lineage>
        <taxon>Bacteria</taxon>
        <taxon>Pseudomonadati</taxon>
        <taxon>Pseudomonadota</taxon>
        <taxon>Gammaproteobacteria</taxon>
        <taxon>Oceanospirillales</taxon>
        <taxon>Oceanospirillaceae</taxon>
        <taxon>Marinomonas</taxon>
    </lineage>
</organism>
<sequence length="284" mass="30911">MYKLDNTTLQIAIAANVSAALTEDIASGDINALLIPESQTAIAKIITRQDAVLCGTAWVSETFRQVDPSVKLLWHFNDGDNLKADDLIVEVTGPARSLLTGERTALNFLQLMSAVATRTRYFVSKIGRNPVELIDTRKTIPGLRLAQKYAVTCGGGQNHRMGLYDAFLIKENHIAACGGIDKAVQVARTLVPNKLIEVETESLEELEQALQSGVDIIMLDNFSLEDTKKAVELSRGKAKIEASGGINDDTLIDIIQAGVDYVSMGTLTKDIKAVDLSMRLYMEA</sequence>
<evidence type="ECO:0000256" key="10">
    <source>
        <dbReference type="ARBA" id="ARBA00047445"/>
    </source>
</evidence>
<dbReference type="InterPro" id="IPR037128">
    <property type="entry name" value="Quinolinate_PRibosylTase_N_sf"/>
</dbReference>
<dbReference type="InterPro" id="IPR013785">
    <property type="entry name" value="Aldolase_TIM"/>
</dbReference>